<dbReference type="Pfam" id="PF12896">
    <property type="entry name" value="ANAPC4"/>
    <property type="match status" value="1"/>
</dbReference>
<dbReference type="EMBL" id="CAKOFQ010009304">
    <property type="protein sequence ID" value="CAH2017492.1"/>
    <property type="molecule type" value="Genomic_DNA"/>
</dbReference>
<evidence type="ECO:0000256" key="3">
    <source>
        <dbReference type="ARBA" id="ARBA00022776"/>
    </source>
</evidence>
<dbReference type="GO" id="GO:0051301">
    <property type="term" value="P:cell division"/>
    <property type="evidence" value="ECO:0007669"/>
    <property type="project" value="UniProtKB-KW"/>
</dbReference>
<keyword evidence="2" id="KW-0132">Cell division</keyword>
<keyword evidence="3" id="KW-0498">Mitosis</keyword>
<keyword evidence="5" id="KW-0131">Cell cycle</keyword>
<evidence type="ECO:0000256" key="1">
    <source>
        <dbReference type="ARBA" id="ARBA00016067"/>
    </source>
</evidence>
<evidence type="ECO:0000256" key="4">
    <source>
        <dbReference type="ARBA" id="ARBA00022786"/>
    </source>
</evidence>
<protein>
    <recommendedName>
        <fullName evidence="1">Anaphase-promoting complex subunit 4</fullName>
    </recommendedName>
</protein>
<sequence>MDLITYLRNTIASITETWESFLLEIDHKLSKYAKKVPEGGITADFLDLLIFGICASELQEFLMHDLTKKGLEKFGQTIEMSYTNIQKLLLKNINKYGQNVTFQLAELRGMGRFDCKYEIVGLSDEKIAQAIQSCGAFLIKAGEIQQIINNSVINYKAFFRWLYGAILTLMDENVPGEIHSSW</sequence>
<name>A0A9P0VQI3_ACAOB</name>
<dbReference type="InterPro" id="IPR024790">
    <property type="entry name" value="APC4_long_dom"/>
</dbReference>
<keyword evidence="4" id="KW-0833">Ubl conjugation pathway</keyword>
<dbReference type="PANTHER" id="PTHR13260">
    <property type="entry name" value="ANAPHASE PROMOTING COMPLEX SUBUNIT 4 APC4"/>
    <property type="match status" value="1"/>
</dbReference>
<accession>A0A9P0VQI3</accession>
<evidence type="ECO:0000313" key="7">
    <source>
        <dbReference type="EMBL" id="CAH2017492.1"/>
    </source>
</evidence>
<proteinExistence type="predicted"/>
<reference evidence="7" key="1">
    <citation type="submission" date="2022-03" db="EMBL/GenBank/DDBJ databases">
        <authorList>
            <person name="Sayadi A."/>
        </authorList>
    </citation>
    <scope>NUCLEOTIDE SEQUENCE</scope>
</reference>
<gene>
    <name evidence="7" type="ORF">ACAOBT_LOCUS36052</name>
</gene>
<dbReference type="Proteomes" id="UP001152888">
    <property type="component" value="Unassembled WGS sequence"/>
</dbReference>
<dbReference type="GO" id="GO:0031145">
    <property type="term" value="P:anaphase-promoting complex-dependent catabolic process"/>
    <property type="evidence" value="ECO:0007669"/>
    <property type="project" value="InterPro"/>
</dbReference>
<dbReference type="OrthoDB" id="2110451at2759"/>
<feature type="domain" description="Anaphase-promoting complex subunit 4 long" evidence="6">
    <location>
        <begin position="2"/>
        <end position="172"/>
    </location>
</feature>
<keyword evidence="8" id="KW-1185">Reference proteome</keyword>
<evidence type="ECO:0000256" key="5">
    <source>
        <dbReference type="ARBA" id="ARBA00023306"/>
    </source>
</evidence>
<dbReference type="PANTHER" id="PTHR13260:SF0">
    <property type="entry name" value="ANAPHASE-PROMOTING COMPLEX SUBUNIT 4"/>
    <property type="match status" value="1"/>
</dbReference>
<dbReference type="GO" id="GO:0034399">
    <property type="term" value="C:nuclear periphery"/>
    <property type="evidence" value="ECO:0007669"/>
    <property type="project" value="TreeGrafter"/>
</dbReference>
<dbReference type="GO" id="GO:0005680">
    <property type="term" value="C:anaphase-promoting complex"/>
    <property type="evidence" value="ECO:0007669"/>
    <property type="project" value="InterPro"/>
</dbReference>
<evidence type="ECO:0000256" key="2">
    <source>
        <dbReference type="ARBA" id="ARBA00022618"/>
    </source>
</evidence>
<dbReference type="GO" id="GO:0070979">
    <property type="term" value="P:protein K11-linked ubiquitination"/>
    <property type="evidence" value="ECO:0007669"/>
    <property type="project" value="TreeGrafter"/>
</dbReference>
<dbReference type="InterPro" id="IPR024789">
    <property type="entry name" value="APC4"/>
</dbReference>
<organism evidence="7 8">
    <name type="scientific">Acanthoscelides obtectus</name>
    <name type="common">Bean weevil</name>
    <name type="synonym">Bruchus obtectus</name>
    <dbReference type="NCBI Taxonomy" id="200917"/>
    <lineage>
        <taxon>Eukaryota</taxon>
        <taxon>Metazoa</taxon>
        <taxon>Ecdysozoa</taxon>
        <taxon>Arthropoda</taxon>
        <taxon>Hexapoda</taxon>
        <taxon>Insecta</taxon>
        <taxon>Pterygota</taxon>
        <taxon>Neoptera</taxon>
        <taxon>Endopterygota</taxon>
        <taxon>Coleoptera</taxon>
        <taxon>Polyphaga</taxon>
        <taxon>Cucujiformia</taxon>
        <taxon>Chrysomeloidea</taxon>
        <taxon>Chrysomelidae</taxon>
        <taxon>Bruchinae</taxon>
        <taxon>Bruchini</taxon>
        <taxon>Acanthoscelides</taxon>
    </lineage>
</organism>
<dbReference type="AlphaFoldDB" id="A0A9P0VQI3"/>
<evidence type="ECO:0000259" key="6">
    <source>
        <dbReference type="Pfam" id="PF12896"/>
    </source>
</evidence>
<comment type="caution">
    <text evidence="7">The sequence shown here is derived from an EMBL/GenBank/DDBJ whole genome shotgun (WGS) entry which is preliminary data.</text>
</comment>
<evidence type="ECO:0000313" key="8">
    <source>
        <dbReference type="Proteomes" id="UP001152888"/>
    </source>
</evidence>